<dbReference type="OrthoDB" id="5835829at2759"/>
<dbReference type="EMBL" id="KE346069">
    <property type="protein sequence ID" value="EXC25399.1"/>
    <property type="molecule type" value="Genomic_DNA"/>
</dbReference>
<evidence type="ECO:0000313" key="7">
    <source>
        <dbReference type="EMBL" id="EXC25399.1"/>
    </source>
</evidence>
<gene>
    <name evidence="7" type="ORF">L484_016781</name>
</gene>
<comment type="similarity">
    <text evidence="1 3">Belongs to the UDP-glycosyltransferase family.</text>
</comment>
<dbReference type="PANTHER" id="PTHR48044">
    <property type="entry name" value="GLYCOSYLTRANSFERASE"/>
    <property type="match status" value="1"/>
</dbReference>
<dbReference type="Gene3D" id="3.40.50.2000">
    <property type="entry name" value="Glycogen Phosphorylase B"/>
    <property type="match status" value="2"/>
</dbReference>
<dbReference type="SUPFAM" id="SSF53756">
    <property type="entry name" value="UDP-Glycosyltransferase/glycogen phosphorylase"/>
    <property type="match status" value="1"/>
</dbReference>
<dbReference type="InterPro" id="IPR002213">
    <property type="entry name" value="UDP_glucos_trans"/>
</dbReference>
<reference evidence="8" key="1">
    <citation type="submission" date="2013-01" db="EMBL/GenBank/DDBJ databases">
        <title>Draft Genome Sequence of a Mulberry Tree, Morus notabilis C.K. Schneid.</title>
        <authorList>
            <person name="He N."/>
            <person name="Zhao S."/>
        </authorList>
    </citation>
    <scope>NUCLEOTIDE SEQUENCE</scope>
</reference>
<dbReference type="Pfam" id="PF26168">
    <property type="entry name" value="Glyco_transf_N"/>
    <property type="match status" value="1"/>
</dbReference>
<dbReference type="GO" id="GO:1901137">
    <property type="term" value="P:carbohydrate derivative biosynthetic process"/>
    <property type="evidence" value="ECO:0007669"/>
    <property type="project" value="UniProtKB-ARBA"/>
</dbReference>
<evidence type="ECO:0000256" key="3">
    <source>
        <dbReference type="RuleBase" id="RU003718"/>
    </source>
</evidence>
<accession>W9S4D3</accession>
<dbReference type="AlphaFoldDB" id="W9S4D3"/>
<protein>
    <recommendedName>
        <fullName evidence="4">Glycosyltransferase</fullName>
        <ecNumber evidence="4">2.4.1.-</ecNumber>
    </recommendedName>
</protein>
<keyword evidence="3" id="KW-0328">Glycosyltransferase</keyword>
<evidence type="ECO:0000313" key="8">
    <source>
        <dbReference type="Proteomes" id="UP000030645"/>
    </source>
</evidence>
<dbReference type="PROSITE" id="PS00375">
    <property type="entry name" value="UDPGT"/>
    <property type="match status" value="1"/>
</dbReference>
<evidence type="ECO:0000256" key="1">
    <source>
        <dbReference type="ARBA" id="ARBA00009995"/>
    </source>
</evidence>
<dbReference type="CDD" id="cd03784">
    <property type="entry name" value="GT1_Gtf-like"/>
    <property type="match status" value="1"/>
</dbReference>
<sequence length="465" mass="52894">MQAIKPSQHFMSILMLPWLAHGHVSPYLELAKRLAEKNFHVYFCSTPANLVSIKTKIPNKYSDHENHSLGIIELVELHLPELPDLPRHYHTTNGLPPHLMPTLKKAFDMSSPSFEKILDDLEPELLIYDFLQPWAPTLASQRNIPAVEFLSCSASMTSFCLHWRSKRGVEFPFPTIHLKGYEVSGFNNLLESSANDVKDKDRVRRCSEQSCTIVLVKSFSDVEDKYIDYLSVLLGKKIVPVGSLVDDGKDSNDLQDYNNVIKWLDSKEKSSVVFVSFGSEYFLSKDEMREIAYGLELSGVSFIWVVRFPVGEKMNIEEALPNGFLKRVERKGMIIEKWAPQREVLKSKSIGGFVSHCGWSSVMESMKFGVPIIAMPMHLDQPINARLVEEVGVGFEVERDENGRIQSEELAKAVRKVVLEKSGESVRNKAVEMGEKMRRRGDEEMEEVVKELVQLCGKENLQFNV</sequence>
<evidence type="ECO:0000256" key="4">
    <source>
        <dbReference type="RuleBase" id="RU362057"/>
    </source>
</evidence>
<dbReference type="Pfam" id="PF00201">
    <property type="entry name" value="UDPGT"/>
    <property type="match status" value="1"/>
</dbReference>
<proteinExistence type="inferred from homology"/>
<keyword evidence="2 3" id="KW-0808">Transferase</keyword>
<keyword evidence="5" id="KW-0732">Signal</keyword>
<feature type="domain" description="Glycosyltransferase N-terminal" evidence="6">
    <location>
        <begin position="12"/>
        <end position="231"/>
    </location>
</feature>
<feature type="signal peptide" evidence="5">
    <location>
        <begin position="1"/>
        <end position="22"/>
    </location>
</feature>
<dbReference type="FunFam" id="3.40.50.2000:FF:000060">
    <property type="entry name" value="Glycosyltransferase"/>
    <property type="match status" value="1"/>
</dbReference>
<dbReference type="PANTHER" id="PTHR48044:SF39">
    <property type="entry name" value="GLYCOSYLTRANSFERASE"/>
    <property type="match status" value="1"/>
</dbReference>
<feature type="chain" id="PRO_5004932954" description="Glycosyltransferase" evidence="5">
    <location>
        <begin position="23"/>
        <end position="465"/>
    </location>
</feature>
<organism evidence="7 8">
    <name type="scientific">Morus notabilis</name>
    <dbReference type="NCBI Taxonomy" id="981085"/>
    <lineage>
        <taxon>Eukaryota</taxon>
        <taxon>Viridiplantae</taxon>
        <taxon>Streptophyta</taxon>
        <taxon>Embryophyta</taxon>
        <taxon>Tracheophyta</taxon>
        <taxon>Spermatophyta</taxon>
        <taxon>Magnoliopsida</taxon>
        <taxon>eudicotyledons</taxon>
        <taxon>Gunneridae</taxon>
        <taxon>Pentapetalae</taxon>
        <taxon>rosids</taxon>
        <taxon>fabids</taxon>
        <taxon>Rosales</taxon>
        <taxon>Moraceae</taxon>
        <taxon>Moreae</taxon>
        <taxon>Morus</taxon>
    </lineage>
</organism>
<dbReference type="Proteomes" id="UP000030645">
    <property type="component" value="Unassembled WGS sequence"/>
</dbReference>
<dbReference type="eggNOG" id="KOG1192">
    <property type="taxonomic scope" value="Eukaryota"/>
</dbReference>
<evidence type="ECO:0000256" key="5">
    <source>
        <dbReference type="SAM" id="SignalP"/>
    </source>
</evidence>
<name>W9S4D3_9ROSA</name>
<keyword evidence="8" id="KW-1185">Reference proteome</keyword>
<dbReference type="InterPro" id="IPR035595">
    <property type="entry name" value="UDP_glycos_trans_CS"/>
</dbReference>
<evidence type="ECO:0000259" key="6">
    <source>
        <dbReference type="Pfam" id="PF26168"/>
    </source>
</evidence>
<dbReference type="InterPro" id="IPR058980">
    <property type="entry name" value="Glyco_transf_N"/>
</dbReference>
<dbReference type="EC" id="2.4.1.-" evidence="4"/>
<dbReference type="KEGG" id="mnt:21399816"/>
<dbReference type="GO" id="GO:0008194">
    <property type="term" value="F:UDP-glycosyltransferase activity"/>
    <property type="evidence" value="ECO:0007669"/>
    <property type="project" value="InterPro"/>
</dbReference>
<evidence type="ECO:0000256" key="2">
    <source>
        <dbReference type="ARBA" id="ARBA00022679"/>
    </source>
</evidence>